<comment type="subcellular location">
    <subcellularLocation>
        <location evidence="1">Membrane</location>
        <topology evidence="1">Multi-pass membrane protein</topology>
    </subcellularLocation>
</comment>
<accession>A0ABY7HBH0</accession>
<sequence>MSADNEKSTQAAKIVRSHMFGSVAAGIVPIPLLDIGILGGVQLRMVRKLAELYDVEFSEQRTRVLLSSLVGVGLAGTAGSVLKMLAPGAAKALFGLGSLAVGPATTYAIGQVFIKHFESGGTIWTFDASRAKEDYDEELEQGQRVVEETYAGIRP</sequence>
<feature type="transmembrane region" description="Helical" evidence="5">
    <location>
        <begin position="20"/>
        <end position="43"/>
    </location>
</feature>
<keyword evidence="4 5" id="KW-0472">Membrane</keyword>
<dbReference type="InterPro" id="IPR021147">
    <property type="entry name" value="DUF697"/>
</dbReference>
<dbReference type="RefSeq" id="WP_269038992.1">
    <property type="nucleotide sequence ID" value="NZ_CP114040.1"/>
</dbReference>
<evidence type="ECO:0000256" key="5">
    <source>
        <dbReference type="SAM" id="Phobius"/>
    </source>
</evidence>
<evidence type="ECO:0000256" key="4">
    <source>
        <dbReference type="ARBA" id="ARBA00023136"/>
    </source>
</evidence>
<feature type="transmembrane region" description="Helical" evidence="5">
    <location>
        <begin position="92"/>
        <end position="114"/>
    </location>
</feature>
<evidence type="ECO:0000256" key="2">
    <source>
        <dbReference type="ARBA" id="ARBA00022692"/>
    </source>
</evidence>
<feature type="transmembrane region" description="Helical" evidence="5">
    <location>
        <begin position="64"/>
        <end position="86"/>
    </location>
</feature>
<gene>
    <name evidence="6" type="ORF">O0S08_10760</name>
</gene>
<keyword evidence="7" id="KW-1185">Reference proteome</keyword>
<name>A0ABY7HBH0_9BACT</name>
<reference evidence="6" key="1">
    <citation type="submission" date="2022-11" db="EMBL/GenBank/DDBJ databases">
        <title>Minimal conservation of predation-associated metabolite biosynthetic gene clusters underscores biosynthetic potential of Myxococcota including descriptions for ten novel species: Archangium lansinium sp. nov., Myxococcus landrumus sp. nov., Nannocystis bai.</title>
        <authorList>
            <person name="Ahearne A."/>
            <person name="Stevens C."/>
            <person name="Dowd S."/>
        </authorList>
    </citation>
    <scope>NUCLEOTIDE SEQUENCE</scope>
    <source>
        <strain evidence="6">Fl3</strain>
    </source>
</reference>
<evidence type="ECO:0000313" key="6">
    <source>
        <dbReference type="EMBL" id="WAS96626.1"/>
    </source>
</evidence>
<evidence type="ECO:0000256" key="1">
    <source>
        <dbReference type="ARBA" id="ARBA00004141"/>
    </source>
</evidence>
<dbReference type="Pfam" id="PF05128">
    <property type="entry name" value="DUF697"/>
    <property type="match status" value="1"/>
</dbReference>
<keyword evidence="3 5" id="KW-1133">Transmembrane helix</keyword>
<keyword evidence="2 5" id="KW-0812">Transmembrane</keyword>
<evidence type="ECO:0000256" key="3">
    <source>
        <dbReference type="ARBA" id="ARBA00022989"/>
    </source>
</evidence>
<organism evidence="6 7">
    <name type="scientific">Nannocystis punicea</name>
    <dbReference type="NCBI Taxonomy" id="2995304"/>
    <lineage>
        <taxon>Bacteria</taxon>
        <taxon>Pseudomonadati</taxon>
        <taxon>Myxococcota</taxon>
        <taxon>Polyangia</taxon>
        <taxon>Nannocystales</taxon>
        <taxon>Nannocystaceae</taxon>
        <taxon>Nannocystis</taxon>
    </lineage>
</organism>
<protein>
    <submittedName>
        <fullName evidence="6">DUF697 domain-containing protein</fullName>
    </submittedName>
</protein>
<evidence type="ECO:0000313" key="7">
    <source>
        <dbReference type="Proteomes" id="UP001164459"/>
    </source>
</evidence>
<dbReference type="Proteomes" id="UP001164459">
    <property type="component" value="Chromosome"/>
</dbReference>
<proteinExistence type="predicted"/>
<dbReference type="EMBL" id="CP114040">
    <property type="protein sequence ID" value="WAS96626.1"/>
    <property type="molecule type" value="Genomic_DNA"/>
</dbReference>